<dbReference type="STRING" id="28134.SAMN05444288_0121"/>
<dbReference type="Proteomes" id="UP000005580">
    <property type="component" value="Unassembled WGS sequence"/>
</dbReference>
<protein>
    <submittedName>
        <fullName evidence="3">Biotin--[acetyl-CoA-carboxylase] ligase</fullName>
        <ecNumber evidence="3">6.3.4.15</ecNumber>
    </submittedName>
</protein>
<dbReference type="Pfam" id="PF03099">
    <property type="entry name" value="BPL_LplA_LipB"/>
    <property type="match status" value="1"/>
</dbReference>
<dbReference type="PANTHER" id="PTHR12835">
    <property type="entry name" value="BIOTIN PROTEIN LIGASE"/>
    <property type="match status" value="1"/>
</dbReference>
<dbReference type="EMBL" id="AEPE02000005">
    <property type="protein sequence ID" value="EFZ36608.1"/>
    <property type="molecule type" value="Genomic_DNA"/>
</dbReference>
<evidence type="ECO:0000313" key="3">
    <source>
        <dbReference type="EMBL" id="EFZ36608.1"/>
    </source>
</evidence>
<reference evidence="3" key="1">
    <citation type="submission" date="2011-01" db="EMBL/GenBank/DDBJ databases">
        <authorList>
            <person name="Muzny D."/>
            <person name="Qin X."/>
            <person name="Buhay C."/>
            <person name="Dugan-Rocha S."/>
            <person name="Ding Y."/>
            <person name="Chen G."/>
            <person name="Hawes A."/>
            <person name="Holder M."/>
            <person name="Jhangiani S."/>
            <person name="Johnson A."/>
            <person name="Khan Z."/>
            <person name="Li Z."/>
            <person name="Liu W."/>
            <person name="Liu X."/>
            <person name="Perez L."/>
            <person name="Shen H."/>
            <person name="Wang Q."/>
            <person name="Watt J."/>
            <person name="Xi L."/>
            <person name="Xin Y."/>
            <person name="Zhou J."/>
            <person name="Deng J."/>
            <person name="Jiang H."/>
            <person name="Liu Y."/>
            <person name="Qu J."/>
            <person name="Song X.-Z."/>
            <person name="Zhang L."/>
            <person name="Villasana D."/>
            <person name="Johnson A."/>
            <person name="Liu J."/>
            <person name="Liyanage D."/>
            <person name="Lorensuhewa L."/>
            <person name="Robinson T."/>
            <person name="Song A."/>
            <person name="Song B.-B."/>
            <person name="Dinh H."/>
            <person name="Thornton R."/>
            <person name="Coyle M."/>
            <person name="Francisco L."/>
            <person name="Jackson L."/>
            <person name="Javaid M."/>
            <person name="Korchina V."/>
            <person name="Kovar C."/>
            <person name="Mata R."/>
            <person name="Mathew T."/>
            <person name="Ngo R."/>
            <person name="Nguyen L."/>
            <person name="Nguyen N."/>
            <person name="Okwuonu G."/>
            <person name="Ongeri F."/>
            <person name="Pham C."/>
            <person name="Simmons D."/>
            <person name="Wilczek-Boney K."/>
            <person name="Hale W."/>
            <person name="Jakkamsetti A."/>
            <person name="Pham P."/>
            <person name="Ruth R."/>
            <person name="San Lucas F."/>
            <person name="Warren J."/>
            <person name="Zhang J."/>
            <person name="Zhao Z."/>
            <person name="Zhou C."/>
            <person name="Zhu D."/>
            <person name="Lee S."/>
            <person name="Bess C."/>
            <person name="Blankenburg K."/>
            <person name="Forbes L."/>
            <person name="Fu Q."/>
            <person name="Gubbala S."/>
            <person name="Hirani K."/>
            <person name="Jayaseelan J.C."/>
            <person name="Lara F."/>
            <person name="Munidasa M."/>
            <person name="Palculict T."/>
            <person name="Patil S."/>
            <person name="Pu L.-L."/>
            <person name="Saada N."/>
            <person name="Tang L."/>
            <person name="Weissenberger G."/>
            <person name="Zhu Y."/>
            <person name="Hemphill L."/>
            <person name="Shang Y."/>
            <person name="Youmans B."/>
            <person name="Ayvaz T."/>
            <person name="Ross M."/>
            <person name="Santibanez J."/>
            <person name="Aqrawi P."/>
            <person name="Gross S."/>
            <person name="Joshi V."/>
            <person name="Fowler G."/>
            <person name="Nazareth L."/>
            <person name="Reid J."/>
            <person name="Worley K."/>
            <person name="Petrosino J."/>
            <person name="Highlander S."/>
            <person name="Gibbs R."/>
        </authorList>
    </citation>
    <scope>NUCLEOTIDE SEQUENCE [LARGE SCALE GENOMIC DNA]</scope>
    <source>
        <strain evidence="3">ATCC 33269</strain>
    </source>
</reference>
<accession>E7RQS0</accession>
<feature type="domain" description="BPL/LPL catalytic" evidence="2">
    <location>
        <begin position="1"/>
        <end position="178"/>
    </location>
</feature>
<dbReference type="NCBIfam" id="TIGR00121">
    <property type="entry name" value="birA_ligase"/>
    <property type="match status" value="1"/>
</dbReference>
<sequence length="244" mass="27631">MKRTIIKLQETDSTNKYLRGLQEEPSADITVVTADYQTAGRGQGANGWESEAGKNLLFSLRIHPAMVSVSEQFLLSMAGGLALHETLQMYADGFTLKWPNDVYWRDYKVSGTLIETTVAHGGLQSCIFGVGIDVNQRTFHSDAPNPMSLCTIIGHEIDRERLLEQVLITFEKYYGMLCSGDYCTVISLYHEALYRKNGFYKYRDAEGSFEAEIVKVKPDGHLVLRDRQGMMRSYAFKEVEFILN</sequence>
<gene>
    <name evidence="3" type="ORF">HMPREF0663_11521</name>
</gene>
<dbReference type="GO" id="GO:0005737">
    <property type="term" value="C:cytoplasm"/>
    <property type="evidence" value="ECO:0007669"/>
    <property type="project" value="TreeGrafter"/>
</dbReference>
<dbReference type="InterPro" id="IPR004408">
    <property type="entry name" value="Biotin_CoA_COase_ligase"/>
</dbReference>
<dbReference type="HOGENOM" id="CLU_051096_3_1_10"/>
<evidence type="ECO:0000256" key="1">
    <source>
        <dbReference type="ARBA" id="ARBA00022598"/>
    </source>
</evidence>
<dbReference type="PROSITE" id="PS51733">
    <property type="entry name" value="BPL_LPL_CATALYTIC"/>
    <property type="match status" value="1"/>
</dbReference>
<comment type="caution">
    <text evidence="3">The sequence shown here is derived from an EMBL/GenBank/DDBJ whole genome shotgun (WGS) entry which is preliminary data.</text>
</comment>
<dbReference type="GO" id="GO:0004077">
    <property type="term" value="F:biotin--[biotin carboxyl-carrier protein] ligase activity"/>
    <property type="evidence" value="ECO:0007669"/>
    <property type="project" value="UniProtKB-EC"/>
</dbReference>
<name>E7RQS0_9BACT</name>
<dbReference type="eggNOG" id="COG0340">
    <property type="taxonomic scope" value="Bacteria"/>
</dbReference>
<keyword evidence="1 3" id="KW-0436">Ligase</keyword>
<dbReference type="InterPro" id="IPR045864">
    <property type="entry name" value="aa-tRNA-synth_II/BPL/LPL"/>
</dbReference>
<dbReference type="Gene3D" id="3.30.930.10">
    <property type="entry name" value="Bira Bifunctional Protein, Domain 2"/>
    <property type="match status" value="1"/>
</dbReference>
<organism evidence="3 4">
    <name type="scientific">Hoylesella oralis ATCC 33269</name>
    <dbReference type="NCBI Taxonomy" id="873533"/>
    <lineage>
        <taxon>Bacteria</taxon>
        <taxon>Pseudomonadati</taxon>
        <taxon>Bacteroidota</taxon>
        <taxon>Bacteroidia</taxon>
        <taxon>Bacteroidales</taxon>
        <taxon>Prevotellaceae</taxon>
        <taxon>Hoylesella</taxon>
    </lineage>
</organism>
<evidence type="ECO:0000259" key="2">
    <source>
        <dbReference type="PROSITE" id="PS51733"/>
    </source>
</evidence>
<proteinExistence type="predicted"/>
<dbReference type="CDD" id="cd16442">
    <property type="entry name" value="BPL"/>
    <property type="match status" value="1"/>
</dbReference>
<dbReference type="SUPFAM" id="SSF55681">
    <property type="entry name" value="Class II aaRS and biotin synthetases"/>
    <property type="match status" value="1"/>
</dbReference>
<dbReference type="EC" id="6.3.4.15" evidence="3"/>
<dbReference type="AlphaFoldDB" id="E7RQS0"/>
<keyword evidence="4" id="KW-1185">Reference proteome</keyword>
<evidence type="ECO:0000313" key="4">
    <source>
        <dbReference type="Proteomes" id="UP000005580"/>
    </source>
</evidence>
<dbReference type="InterPro" id="IPR004143">
    <property type="entry name" value="BPL_LPL_catalytic"/>
</dbReference>
<dbReference type="RefSeq" id="WP_004369664.1">
    <property type="nucleotide sequence ID" value="NZ_GL833119.1"/>
</dbReference>
<dbReference type="PANTHER" id="PTHR12835:SF5">
    <property type="entry name" value="BIOTIN--PROTEIN LIGASE"/>
    <property type="match status" value="1"/>
</dbReference>